<proteinExistence type="predicted"/>
<protein>
    <submittedName>
        <fullName evidence="1">Uncharacterized protein</fullName>
    </submittedName>
</protein>
<reference evidence="2" key="1">
    <citation type="submission" date="2016-10" db="EMBL/GenBank/DDBJ databases">
        <authorList>
            <person name="Varghese N."/>
            <person name="Submissions S."/>
        </authorList>
    </citation>
    <scope>NUCLEOTIDE SEQUENCE [LARGE SCALE GENOMIC DNA]</scope>
    <source>
        <strain evidence="2">DSM 44234</strain>
    </source>
</reference>
<dbReference type="Proteomes" id="UP000182241">
    <property type="component" value="Unassembled WGS sequence"/>
</dbReference>
<accession>A0A1H4UP54</accession>
<organism evidence="1 2">
    <name type="scientific">Tsukamurella tyrosinosolvens</name>
    <dbReference type="NCBI Taxonomy" id="57704"/>
    <lineage>
        <taxon>Bacteria</taxon>
        <taxon>Bacillati</taxon>
        <taxon>Actinomycetota</taxon>
        <taxon>Actinomycetes</taxon>
        <taxon>Mycobacteriales</taxon>
        <taxon>Tsukamurellaceae</taxon>
        <taxon>Tsukamurella</taxon>
    </lineage>
</organism>
<dbReference type="RefSeq" id="WP_139286179.1">
    <property type="nucleotide sequence ID" value="NZ_FNSA01000003.1"/>
</dbReference>
<dbReference type="AlphaFoldDB" id="A0A1H4UP54"/>
<dbReference type="STRING" id="57704.SAMN04489793_2967"/>
<sequence>MASRFETPAAQEAFAFGNWCLAAAGHTVSSPSADADLRSAIEGSMSFDEAVERAYIRATRRVTTDLEDTQVVPCSVLE</sequence>
<name>A0A1H4UP54_TSUTY</name>
<evidence type="ECO:0000313" key="2">
    <source>
        <dbReference type="Proteomes" id="UP000182241"/>
    </source>
</evidence>
<gene>
    <name evidence="1" type="ORF">SAMN04489793_2967</name>
</gene>
<evidence type="ECO:0000313" key="1">
    <source>
        <dbReference type="EMBL" id="SEC70497.1"/>
    </source>
</evidence>
<dbReference type="EMBL" id="FNSA01000003">
    <property type="protein sequence ID" value="SEC70497.1"/>
    <property type="molecule type" value="Genomic_DNA"/>
</dbReference>
<keyword evidence="2" id="KW-1185">Reference proteome</keyword>